<dbReference type="RefSeq" id="WP_345489506.1">
    <property type="nucleotide sequence ID" value="NZ_BAABHY010000001.1"/>
</dbReference>
<dbReference type="PANTHER" id="PTHR10000">
    <property type="entry name" value="PHOSPHOSERINE PHOSPHATASE"/>
    <property type="match status" value="1"/>
</dbReference>
<protein>
    <submittedName>
        <fullName evidence="1">Sugar-phosphatase</fullName>
    </submittedName>
</protein>
<keyword evidence="2" id="KW-1185">Reference proteome</keyword>
<reference evidence="2" key="1">
    <citation type="journal article" date="2019" name="Int. J. Syst. Evol. Microbiol.">
        <title>The Global Catalogue of Microorganisms (GCM) 10K type strain sequencing project: providing services to taxonomists for standard genome sequencing and annotation.</title>
        <authorList>
            <consortium name="The Broad Institute Genomics Platform"/>
            <consortium name="The Broad Institute Genome Sequencing Center for Infectious Disease"/>
            <person name="Wu L."/>
            <person name="Ma J."/>
        </authorList>
    </citation>
    <scope>NUCLEOTIDE SEQUENCE [LARGE SCALE GENOMIC DNA]</scope>
    <source>
        <strain evidence="2">JCM 18050</strain>
    </source>
</reference>
<dbReference type="SFLD" id="SFLDS00003">
    <property type="entry name" value="Haloacid_Dehalogenase"/>
    <property type="match status" value="1"/>
</dbReference>
<dbReference type="PROSITE" id="PS01228">
    <property type="entry name" value="COF_1"/>
    <property type="match status" value="1"/>
</dbReference>
<gene>
    <name evidence="1" type="primary">yidA</name>
    <name evidence="1" type="ORF">GCM10023211_10270</name>
</gene>
<dbReference type="InterPro" id="IPR036412">
    <property type="entry name" value="HAD-like_sf"/>
</dbReference>
<dbReference type="Pfam" id="PF08282">
    <property type="entry name" value="Hydrolase_3"/>
    <property type="match status" value="1"/>
</dbReference>
<dbReference type="EMBL" id="BAABHY010000001">
    <property type="protein sequence ID" value="GAA5108239.1"/>
    <property type="molecule type" value="Genomic_DNA"/>
</dbReference>
<sequence>MSIKLVAIDLDGTLLNTHHQISAGVKEAIDYAINKGIYVILATGRPFSGITPYLDELGLKRQDQFCISNNGSVIHDTSTGKHLMEFPLSFDDYLAIEKLSRDIDISMHALADNKIFTANENINHYTVHESYITNTPLMFRPVDKMDPSLRFNKIMLCGEPELLNLAESKIPAEFFNKYTMLRSTPFFLECLHPDANKGTAVNALAKKLNITEDEIMCIGDQNNDLPMFEFAKHKIAMGNAIDAVKEAATFVTKGNDEDGVAFAIKTFI</sequence>
<dbReference type="InterPro" id="IPR000150">
    <property type="entry name" value="Cof"/>
</dbReference>
<dbReference type="InterPro" id="IPR006379">
    <property type="entry name" value="HAD-SF_hydro_IIB"/>
</dbReference>
<dbReference type="Gene3D" id="3.40.50.1000">
    <property type="entry name" value="HAD superfamily/HAD-like"/>
    <property type="match status" value="1"/>
</dbReference>
<dbReference type="InterPro" id="IPR023214">
    <property type="entry name" value="HAD_sf"/>
</dbReference>
<dbReference type="SFLD" id="SFLDG01140">
    <property type="entry name" value="C2.B:_Phosphomannomutase_and_P"/>
    <property type="match status" value="1"/>
</dbReference>
<dbReference type="NCBIfam" id="TIGR01484">
    <property type="entry name" value="HAD-SF-IIB"/>
    <property type="match status" value="1"/>
</dbReference>
<dbReference type="Proteomes" id="UP001500171">
    <property type="component" value="Unassembled WGS sequence"/>
</dbReference>
<dbReference type="NCBIfam" id="NF007806">
    <property type="entry name" value="PRK10513.1"/>
    <property type="match status" value="1"/>
</dbReference>
<evidence type="ECO:0000313" key="2">
    <source>
        <dbReference type="Proteomes" id="UP001500171"/>
    </source>
</evidence>
<dbReference type="NCBIfam" id="TIGR00099">
    <property type="entry name" value="Cof-subfamily"/>
    <property type="match status" value="1"/>
</dbReference>
<comment type="caution">
    <text evidence="1">The sequence shown here is derived from an EMBL/GenBank/DDBJ whole genome shotgun (WGS) entry which is preliminary data.</text>
</comment>
<dbReference type="PANTHER" id="PTHR10000:SF8">
    <property type="entry name" value="HAD SUPERFAMILY HYDROLASE-LIKE, TYPE 3"/>
    <property type="match status" value="1"/>
</dbReference>
<organism evidence="1 2">
    <name type="scientific">Orbus sasakiae</name>
    <dbReference type="NCBI Taxonomy" id="1078475"/>
    <lineage>
        <taxon>Bacteria</taxon>
        <taxon>Pseudomonadati</taxon>
        <taxon>Pseudomonadota</taxon>
        <taxon>Gammaproteobacteria</taxon>
        <taxon>Orbales</taxon>
        <taxon>Orbaceae</taxon>
        <taxon>Orbus</taxon>
    </lineage>
</organism>
<name>A0ABP9N303_9GAMM</name>
<accession>A0ABP9N303</accession>
<proteinExistence type="predicted"/>
<dbReference type="Gene3D" id="3.30.1240.10">
    <property type="match status" value="1"/>
</dbReference>
<dbReference type="SUPFAM" id="SSF56784">
    <property type="entry name" value="HAD-like"/>
    <property type="match status" value="1"/>
</dbReference>
<dbReference type="CDD" id="cd07516">
    <property type="entry name" value="HAD_Pase"/>
    <property type="match status" value="1"/>
</dbReference>
<dbReference type="SFLD" id="SFLDG01144">
    <property type="entry name" value="C2.B.4:_PGP_Like"/>
    <property type="match status" value="1"/>
</dbReference>
<evidence type="ECO:0000313" key="1">
    <source>
        <dbReference type="EMBL" id="GAA5108239.1"/>
    </source>
</evidence>